<evidence type="ECO:0000259" key="16">
    <source>
        <dbReference type="PROSITE" id="PS50011"/>
    </source>
</evidence>
<organism evidence="19 20">
    <name type="scientific">Oreochromis niloticus</name>
    <name type="common">Nile tilapia</name>
    <name type="synonym">Tilapia nilotica</name>
    <dbReference type="NCBI Taxonomy" id="8128"/>
    <lineage>
        <taxon>Eukaryota</taxon>
        <taxon>Metazoa</taxon>
        <taxon>Chordata</taxon>
        <taxon>Craniata</taxon>
        <taxon>Vertebrata</taxon>
        <taxon>Euteleostomi</taxon>
        <taxon>Actinopterygii</taxon>
        <taxon>Neopterygii</taxon>
        <taxon>Teleostei</taxon>
        <taxon>Neoteleostei</taxon>
        <taxon>Acanthomorphata</taxon>
        <taxon>Ovalentaria</taxon>
        <taxon>Cichlomorphae</taxon>
        <taxon>Cichliformes</taxon>
        <taxon>Cichlidae</taxon>
        <taxon>African cichlids</taxon>
        <taxon>Pseudocrenilabrinae</taxon>
        <taxon>Oreochromini</taxon>
        <taxon>Oreochromis</taxon>
    </lineage>
</organism>
<feature type="compositionally biased region" description="Basic residues" evidence="15">
    <location>
        <begin position="988"/>
        <end position="998"/>
    </location>
</feature>
<feature type="compositionally biased region" description="Polar residues" evidence="15">
    <location>
        <begin position="1046"/>
        <end position="1059"/>
    </location>
</feature>
<comment type="cofactor">
    <cofactor evidence="1">
        <name>Mg(2+)</name>
        <dbReference type="ChEBI" id="CHEBI:18420"/>
    </cofactor>
</comment>
<dbReference type="SUPFAM" id="SSF56112">
    <property type="entry name" value="Protein kinase-like (PK-like)"/>
    <property type="match status" value="1"/>
</dbReference>
<dbReference type="EC" id="2.7.11.1" evidence="4"/>
<dbReference type="SMART" id="SM00220">
    <property type="entry name" value="S_TKc"/>
    <property type="match status" value="1"/>
</dbReference>
<keyword evidence="10" id="KW-0418">Kinase</keyword>
<evidence type="ECO:0000256" key="4">
    <source>
        <dbReference type="ARBA" id="ARBA00012513"/>
    </source>
</evidence>
<feature type="compositionally biased region" description="Polar residues" evidence="15">
    <location>
        <begin position="1238"/>
        <end position="1247"/>
    </location>
</feature>
<keyword evidence="5" id="KW-0963">Cytoplasm</keyword>
<dbReference type="Proteomes" id="UP000005207">
    <property type="component" value="Linkage group LG4"/>
</dbReference>
<keyword evidence="8" id="KW-0808">Transferase</keyword>
<feature type="compositionally biased region" description="Basic and acidic residues" evidence="15">
    <location>
        <begin position="999"/>
        <end position="1008"/>
    </location>
</feature>
<dbReference type="GO" id="GO:0004674">
    <property type="term" value="F:protein serine/threonine kinase activity"/>
    <property type="evidence" value="ECO:0007669"/>
    <property type="project" value="UniProtKB-KW"/>
</dbReference>
<evidence type="ECO:0000256" key="6">
    <source>
        <dbReference type="ARBA" id="ARBA00022527"/>
    </source>
</evidence>
<accession>A0A669CU86</accession>
<dbReference type="PANTHER" id="PTHR24356:SF150">
    <property type="entry name" value="MICROTUBULE-ASSOCIATED SERINE_THREONINE-PROTEIN KINASE 1"/>
    <property type="match status" value="1"/>
</dbReference>
<dbReference type="FunFam" id="1.10.510.10:FF:000012">
    <property type="entry name" value="microtubule-associated serine/threonine-protein kinase 2 isoform X1"/>
    <property type="match status" value="1"/>
</dbReference>
<dbReference type="InterPro" id="IPR000719">
    <property type="entry name" value="Prot_kinase_dom"/>
</dbReference>
<dbReference type="InterPro" id="IPR011009">
    <property type="entry name" value="Kinase-like_dom_sf"/>
</dbReference>
<feature type="compositionally biased region" description="Basic and acidic residues" evidence="15">
    <location>
        <begin position="703"/>
        <end position="719"/>
    </location>
</feature>
<feature type="compositionally biased region" description="Polar residues" evidence="15">
    <location>
        <begin position="1527"/>
        <end position="1540"/>
    </location>
</feature>
<evidence type="ECO:0000313" key="20">
    <source>
        <dbReference type="Proteomes" id="UP000005207"/>
    </source>
</evidence>
<name>A0A669CU86_ORENI</name>
<comment type="catalytic activity">
    <reaction evidence="14">
        <text>L-seryl-[protein] + ATP = O-phospho-L-seryl-[protein] + ADP + H(+)</text>
        <dbReference type="Rhea" id="RHEA:17989"/>
        <dbReference type="Rhea" id="RHEA-COMP:9863"/>
        <dbReference type="Rhea" id="RHEA-COMP:11604"/>
        <dbReference type="ChEBI" id="CHEBI:15378"/>
        <dbReference type="ChEBI" id="CHEBI:29999"/>
        <dbReference type="ChEBI" id="CHEBI:30616"/>
        <dbReference type="ChEBI" id="CHEBI:83421"/>
        <dbReference type="ChEBI" id="CHEBI:456216"/>
        <dbReference type="EC" id="2.7.11.1"/>
    </reaction>
</comment>
<feature type="domain" description="PDZ" evidence="17">
    <location>
        <begin position="885"/>
        <end position="973"/>
    </location>
</feature>
<dbReference type="PROSITE" id="PS50106">
    <property type="entry name" value="PDZ"/>
    <property type="match status" value="1"/>
</dbReference>
<feature type="compositionally biased region" description="Low complexity" evidence="15">
    <location>
        <begin position="1288"/>
        <end position="1313"/>
    </location>
</feature>
<dbReference type="PANTHER" id="PTHR24356">
    <property type="entry name" value="SERINE/THREONINE-PROTEIN KINASE"/>
    <property type="match status" value="1"/>
</dbReference>
<feature type="compositionally biased region" description="Polar residues" evidence="15">
    <location>
        <begin position="1338"/>
        <end position="1347"/>
    </location>
</feature>
<evidence type="ECO:0000256" key="3">
    <source>
        <dbReference type="ARBA" id="ARBA00009903"/>
    </source>
</evidence>
<feature type="region of interest" description="Disordered" evidence="15">
    <location>
        <begin position="703"/>
        <end position="737"/>
    </location>
</feature>
<dbReference type="Gene3D" id="1.10.510.10">
    <property type="entry name" value="Transferase(Phosphotransferase) domain 1"/>
    <property type="match status" value="1"/>
</dbReference>
<dbReference type="GO" id="GO:0007010">
    <property type="term" value="P:cytoskeleton organization"/>
    <property type="evidence" value="ECO:0007669"/>
    <property type="project" value="TreeGrafter"/>
</dbReference>
<dbReference type="InterPro" id="IPR015022">
    <property type="entry name" value="MAST_pre-PK_dom"/>
</dbReference>
<dbReference type="Ensembl" id="ENSONIT00000041080.1">
    <property type="protein sequence ID" value="ENSONIP00000051606.1"/>
    <property type="gene ID" value="ENSONIG00000008189.2"/>
</dbReference>
<feature type="region of interest" description="Disordered" evidence="15">
    <location>
        <begin position="1115"/>
        <end position="1262"/>
    </location>
</feature>
<evidence type="ECO:0000313" key="19">
    <source>
        <dbReference type="Ensembl" id="ENSONIP00000051606.1"/>
    </source>
</evidence>
<dbReference type="InterPro" id="IPR050236">
    <property type="entry name" value="Ser_Thr_kinase_AGC"/>
</dbReference>
<sequence>SSRDEMVLLAFCLFPPSQLCCGNVDVSTFTSFFLYSCRTSNRKSLILTTTSPTLPRPHSPLPLPGHLGSSPLDSPRNFSPSNPAHFSFASSRRADGRRWSLASLPSSGYGTNTPSSTSSSSSQERLHQLPFQPTMDELHFLSKHFGSTESITDDDGGRCSPHMRPRSRSLSPGRSSSCYDNEIVMMNHVYKERFPKATAQMEGRLAEFIQAYSPESVLPLADGVLSFIHHQIAELARDCLAKAREGLITSVYFFELQENLEKLLHDAFERSESSEVIFVTELVKKLLIIIARPARLLECLEFNPEEFYHLLEAAEDHAKEGHLMKTDIPRYIIGQLGLTRDPIEGGRETLNNLQTRQRFAMKKINKQNLILRNQIQQAFVERDILTFAENPFVVSMFCSFETRRHLCMVMEYVEGEDRSTCAKQKVTQSVTVVLLRQVYSLSSSGVGNLRLLITSMGHIKLTDFGLSKMGLMSLTTNLYEGHIEKDTREFLDKQVCGTPEYIAPEVILRQGYGKPVDWWAMGIILYEFLVGCVPFFGDTPEELFGQVITDDIVWPEGDEALPIDAQHLISSLLQTNPLVRLGTGGAFEVKQHSFFTEVDWNSLLRQKAEFIPHLESEEDTSYFDTRSERYHHVQSYDEDDTNDDEPVEIHRFSSCSPRFSKVYSSMEHLSQLEHKPHGVTLREHKVPREDRLAKRESLGSVTLRDKSWRTGSPEMKRLSCSESSFTESDSSPPSGARRRFSALMDSYRLASPLELDSELPVPGRQPPVKARGTSLEGAMGSISSQGDLRAFLKESNGFAAGDLVLRRVRHQQLSEGEKRSSRPGTKVIKSASATALSVIIPAVEQHGASPLASPMSPRSLSSNPSSRDSSPSRDYSPMVNILHSPITIHRSGKKYGFTLRAIRVYMGDSDVYSVHHMVWHVEDGGPAQEAGLSAGDLITHVNGESVHGLVHTEVVELILKSGNKVTITTTPFENTSIKVGPARKSSYKCKMARRIKRTGAKDGQDKKRSSLFRKITKQSNLLHTSRSLSSLNRSLSSGDSLPGSPTHSLSARSPTQSYRSALESPHLGTSSQSSSPASSTPNSPATTHHMRPSSLHGLSPKLHRQYRSARCKSAGNIPLSPLAHTPSPTTASPPPLTGHTVGSSNTTQMFPAKLHSSPPVARPRPKSAEPPRSPLLQRVQSAEKLGAPILPSSSSSSSSPSPLTGGVGGLKPSRRLGRQESPLSRDTLLTAREKEVQTTESELAGSQTESAASKAESKTSVVDTCKTLLPAEVAKSHGCGAAVEIKPSASSSEVKSGSGIKAPSSSPSGSEAATFKSKPSEKMSPSGTSKGLLKQDTKQQSAQTDSGPATKAQEKTEEKAKGPSAAHKGTFQKASTEQLKQRKGTDTIEKGAGDKASDTTKLKGPTPVIPSQGQAHAAARCKEEKPTNRGVKEERQHLEVLEENPMSPSSNAASPASSKSRPMSPGDKASFVTQLTSVAKTVLGPMKAGSQEGGKAKDISKSGEEKRGSAAGKGEASSVSLRRGAQTAASTIQSDKGNIRSSKHHS</sequence>
<protein>
    <recommendedName>
        <fullName evidence="4">non-specific serine/threonine protein kinase</fullName>
        <ecNumber evidence="4">2.7.11.1</ecNumber>
    </recommendedName>
</protein>
<feature type="region of interest" description="Disordered" evidence="15">
    <location>
        <begin position="48"/>
        <end position="90"/>
    </location>
</feature>
<feature type="compositionally biased region" description="Basic and acidic residues" evidence="15">
    <location>
        <begin position="1420"/>
        <end position="1440"/>
    </location>
</feature>
<comment type="similarity">
    <text evidence="3">Belongs to the protein kinase superfamily. AGC Ser/Thr protein kinase family.</text>
</comment>
<feature type="domain" description="AGC-kinase C-terminal" evidence="18">
    <location>
        <begin position="596"/>
        <end position="664"/>
    </location>
</feature>
<evidence type="ECO:0000256" key="15">
    <source>
        <dbReference type="SAM" id="MobiDB-lite"/>
    </source>
</evidence>
<dbReference type="GO" id="GO:0000287">
    <property type="term" value="F:magnesium ion binding"/>
    <property type="evidence" value="ECO:0007669"/>
    <property type="project" value="InterPro"/>
</dbReference>
<dbReference type="SMART" id="SM00228">
    <property type="entry name" value="PDZ"/>
    <property type="match status" value="1"/>
</dbReference>
<feature type="compositionally biased region" description="Low complexity" evidence="15">
    <location>
        <begin position="1248"/>
        <end position="1262"/>
    </location>
</feature>
<dbReference type="GO" id="GO:0005737">
    <property type="term" value="C:cytoplasm"/>
    <property type="evidence" value="ECO:0007669"/>
    <property type="project" value="UniProtKB-SubCell"/>
</dbReference>
<dbReference type="GO" id="GO:0005524">
    <property type="term" value="F:ATP binding"/>
    <property type="evidence" value="ECO:0007669"/>
    <property type="project" value="UniProtKB-KW"/>
</dbReference>
<feature type="compositionally biased region" description="Low complexity" evidence="15">
    <location>
        <begin position="1118"/>
        <end position="1130"/>
    </location>
</feature>
<dbReference type="InterPro" id="IPR000961">
    <property type="entry name" value="AGC-kinase_C"/>
</dbReference>
<feature type="compositionally biased region" description="Polar residues" evidence="15">
    <location>
        <begin position="76"/>
        <end position="90"/>
    </location>
</feature>
<feature type="compositionally biased region" description="Low complexity" evidence="15">
    <location>
        <begin position="1191"/>
        <end position="1202"/>
    </location>
</feature>
<feature type="compositionally biased region" description="Basic and acidic residues" evidence="15">
    <location>
        <begin position="1352"/>
        <end position="1361"/>
    </location>
</feature>
<evidence type="ECO:0000256" key="9">
    <source>
        <dbReference type="ARBA" id="ARBA00022741"/>
    </source>
</evidence>
<feature type="compositionally biased region" description="Low complexity" evidence="15">
    <location>
        <begin position="1069"/>
        <end position="1087"/>
    </location>
</feature>
<keyword evidence="11" id="KW-0067">ATP-binding</keyword>
<feature type="compositionally biased region" description="Basic and acidic residues" evidence="15">
    <location>
        <begin position="1379"/>
        <end position="1401"/>
    </location>
</feature>
<feature type="compositionally biased region" description="Basic and acidic residues" evidence="15">
    <location>
        <begin position="1494"/>
        <end position="1508"/>
    </location>
</feature>
<dbReference type="Pfam" id="PF00069">
    <property type="entry name" value="Pkinase"/>
    <property type="match status" value="1"/>
</dbReference>
<feature type="compositionally biased region" description="Low complexity" evidence="15">
    <location>
        <begin position="1444"/>
        <end position="1465"/>
    </location>
</feature>
<feature type="region of interest" description="Disordered" evidence="15">
    <location>
        <begin position="848"/>
        <end position="876"/>
    </location>
</feature>
<feature type="compositionally biased region" description="Polar residues" evidence="15">
    <location>
        <begin position="1140"/>
        <end position="1149"/>
    </location>
</feature>
<reference evidence="19" key="3">
    <citation type="submission" date="2025-09" db="UniProtKB">
        <authorList>
            <consortium name="Ensembl"/>
        </authorList>
    </citation>
    <scope>IDENTIFICATION</scope>
</reference>
<dbReference type="PROSITE" id="PS51285">
    <property type="entry name" value="AGC_KINASE_CTER"/>
    <property type="match status" value="1"/>
</dbReference>
<dbReference type="GO" id="GO:0035556">
    <property type="term" value="P:intracellular signal transduction"/>
    <property type="evidence" value="ECO:0007669"/>
    <property type="project" value="TreeGrafter"/>
</dbReference>
<dbReference type="Gene3D" id="1.20.1480.20">
    <property type="entry name" value="MAST3 pre-PK domain-like"/>
    <property type="match status" value="1"/>
</dbReference>
<dbReference type="InterPro" id="IPR036034">
    <property type="entry name" value="PDZ_sf"/>
</dbReference>
<reference evidence="19" key="2">
    <citation type="submission" date="2025-08" db="UniProtKB">
        <authorList>
            <consortium name="Ensembl"/>
        </authorList>
    </citation>
    <scope>IDENTIFICATION</scope>
</reference>
<feature type="region of interest" description="Disordered" evidence="15">
    <location>
        <begin position="102"/>
        <end position="126"/>
    </location>
</feature>
<dbReference type="InterPro" id="IPR023142">
    <property type="entry name" value="MAST_pre-PK_dom_sf"/>
</dbReference>
<feature type="compositionally biased region" description="Low complexity" evidence="15">
    <location>
        <begin position="720"/>
        <end position="734"/>
    </location>
</feature>
<dbReference type="InterPro" id="IPR001478">
    <property type="entry name" value="PDZ"/>
</dbReference>
<dbReference type="Gene3D" id="2.30.42.10">
    <property type="match status" value="1"/>
</dbReference>
<dbReference type="CDD" id="cd23073">
    <property type="entry name" value="PDZ_MAST1"/>
    <property type="match status" value="1"/>
</dbReference>
<evidence type="ECO:0000256" key="8">
    <source>
        <dbReference type="ARBA" id="ARBA00022679"/>
    </source>
</evidence>
<evidence type="ECO:0000256" key="10">
    <source>
        <dbReference type="ARBA" id="ARBA00022777"/>
    </source>
</evidence>
<dbReference type="SUPFAM" id="SSF50156">
    <property type="entry name" value="PDZ domain-like"/>
    <property type="match status" value="1"/>
</dbReference>
<dbReference type="Gene3D" id="3.30.200.20">
    <property type="entry name" value="Phosphorylase Kinase, domain 1"/>
    <property type="match status" value="1"/>
</dbReference>
<dbReference type="SUPFAM" id="SSF140482">
    <property type="entry name" value="MAST3 pre-PK domain-like"/>
    <property type="match status" value="1"/>
</dbReference>
<dbReference type="FunFam" id="1.20.1480.20:FF:000001">
    <property type="entry name" value="microtubule-associated serine/threonine-protein kinase 4 isoform X1"/>
    <property type="match status" value="1"/>
</dbReference>
<keyword evidence="6" id="KW-0723">Serine/threonine-protein kinase</keyword>
<evidence type="ECO:0000256" key="12">
    <source>
        <dbReference type="ARBA" id="ARBA00022842"/>
    </source>
</evidence>
<dbReference type="FunFam" id="2.30.42.10:FF:000008">
    <property type="entry name" value="microtubule-associated serine/threonine-protein kinase 4 isoform X2"/>
    <property type="match status" value="1"/>
</dbReference>
<comment type="catalytic activity">
    <reaction evidence="13">
        <text>L-threonyl-[protein] + ATP = O-phospho-L-threonyl-[protein] + ADP + H(+)</text>
        <dbReference type="Rhea" id="RHEA:46608"/>
        <dbReference type="Rhea" id="RHEA-COMP:11060"/>
        <dbReference type="Rhea" id="RHEA-COMP:11605"/>
        <dbReference type="ChEBI" id="CHEBI:15378"/>
        <dbReference type="ChEBI" id="CHEBI:30013"/>
        <dbReference type="ChEBI" id="CHEBI:30616"/>
        <dbReference type="ChEBI" id="CHEBI:61977"/>
        <dbReference type="ChEBI" id="CHEBI:456216"/>
        <dbReference type="EC" id="2.7.11.1"/>
    </reaction>
</comment>
<proteinExistence type="inferred from homology"/>
<feature type="compositionally biased region" description="Low complexity" evidence="15">
    <location>
        <begin position="105"/>
        <end position="122"/>
    </location>
</feature>
<evidence type="ECO:0000256" key="2">
    <source>
        <dbReference type="ARBA" id="ARBA00004496"/>
    </source>
</evidence>
<feature type="region of interest" description="Disordered" evidence="15">
    <location>
        <begin position="1284"/>
        <end position="1546"/>
    </location>
</feature>
<evidence type="ECO:0000256" key="14">
    <source>
        <dbReference type="ARBA" id="ARBA00048679"/>
    </source>
</evidence>
<feature type="compositionally biased region" description="Low complexity" evidence="15">
    <location>
        <begin position="1019"/>
        <end position="1045"/>
    </location>
</feature>
<feature type="domain" description="Protein kinase" evidence="16">
    <location>
        <begin position="325"/>
        <end position="595"/>
    </location>
</feature>
<keyword evidence="9" id="KW-0547">Nucleotide-binding</keyword>
<evidence type="ECO:0000259" key="18">
    <source>
        <dbReference type="PROSITE" id="PS51285"/>
    </source>
</evidence>
<evidence type="ECO:0000256" key="11">
    <source>
        <dbReference type="ARBA" id="ARBA00022840"/>
    </source>
</evidence>
<keyword evidence="20" id="KW-1185">Reference proteome</keyword>
<dbReference type="PROSITE" id="PS50011">
    <property type="entry name" value="PROTEIN_KINASE_DOM"/>
    <property type="match status" value="1"/>
</dbReference>
<dbReference type="Pfam" id="PF00595">
    <property type="entry name" value="PDZ"/>
    <property type="match status" value="1"/>
</dbReference>
<dbReference type="GeneTree" id="ENSGT00940000157700"/>
<gene>
    <name evidence="19" type="primary">MAST1</name>
    <name evidence="19" type="synonym">LOC100710752</name>
</gene>
<reference evidence="20" key="1">
    <citation type="submission" date="2012-01" db="EMBL/GenBank/DDBJ databases">
        <title>The Genome Sequence of Oreochromis niloticus (Nile Tilapia).</title>
        <authorList>
            <consortium name="Broad Institute Genome Assembly Team"/>
            <consortium name="Broad Institute Sequencing Platform"/>
            <person name="Di Palma F."/>
            <person name="Johnson J."/>
            <person name="Lander E.S."/>
            <person name="Lindblad-Toh K."/>
        </authorList>
    </citation>
    <scope>NUCLEOTIDE SEQUENCE [LARGE SCALE GENOMIC DNA]</scope>
</reference>
<feature type="region of interest" description="Disordered" evidence="15">
    <location>
        <begin position="149"/>
        <end position="174"/>
    </location>
</feature>
<dbReference type="Pfam" id="PF08926">
    <property type="entry name" value="DUF1908"/>
    <property type="match status" value="1"/>
</dbReference>
<feature type="region of interest" description="Disordered" evidence="15">
    <location>
        <begin position="988"/>
        <end position="1098"/>
    </location>
</feature>
<evidence type="ECO:0000256" key="5">
    <source>
        <dbReference type="ARBA" id="ARBA00022490"/>
    </source>
</evidence>
<evidence type="ECO:0000256" key="7">
    <source>
        <dbReference type="ARBA" id="ARBA00022553"/>
    </source>
</evidence>
<evidence type="ECO:0000256" key="13">
    <source>
        <dbReference type="ARBA" id="ARBA00047899"/>
    </source>
</evidence>
<evidence type="ECO:0000259" key="17">
    <source>
        <dbReference type="PROSITE" id="PS50106"/>
    </source>
</evidence>
<feature type="region of interest" description="Disordered" evidence="15">
    <location>
        <begin position="755"/>
        <end position="781"/>
    </location>
</feature>
<feature type="compositionally biased region" description="Pro residues" evidence="15">
    <location>
        <begin position="54"/>
        <end position="63"/>
    </location>
</feature>
<keyword evidence="12" id="KW-0460">Magnesium</keyword>
<evidence type="ECO:0000256" key="1">
    <source>
        <dbReference type="ARBA" id="ARBA00001946"/>
    </source>
</evidence>
<feature type="compositionally biased region" description="Low complexity" evidence="15">
    <location>
        <begin position="64"/>
        <end position="75"/>
    </location>
</feature>
<keyword evidence="7" id="KW-0597">Phosphoprotein</keyword>
<comment type="subcellular location">
    <subcellularLocation>
        <location evidence="2">Cytoplasm</location>
    </subcellularLocation>
</comment>